<feature type="chain" id="PRO_5018632267" description="B30.2/SPRY domain-containing protein" evidence="1">
    <location>
        <begin position="19"/>
        <end position="304"/>
    </location>
</feature>
<keyword evidence="3" id="KW-1185">Reference proteome</keyword>
<comment type="caution">
    <text evidence="2">The sequence shown here is derived from an EMBL/GenBank/DDBJ whole genome shotgun (WGS) entry which is preliminary data.</text>
</comment>
<dbReference type="EMBL" id="NCKU01008551">
    <property type="protein sequence ID" value="RWS01828.1"/>
    <property type="molecule type" value="Genomic_DNA"/>
</dbReference>
<evidence type="ECO:0000313" key="2">
    <source>
        <dbReference type="EMBL" id="RWS01828.1"/>
    </source>
</evidence>
<accession>A0A3S3RMA3</accession>
<dbReference type="AlphaFoldDB" id="A0A3S3RMA3"/>
<proteinExistence type="predicted"/>
<sequence>MKLLTFLVASLFFVLTQARSPIPKYVCTAKNVQQEGTCLRFYDIEKMVISPTNCYYAFPSHGIQYGKYYYEFKFEEGSGNFVGFTTKRKFAHGYRIRGLFYGGSLSDGSSFLRKFGPPIRKGDKVNLLLDLSKNSLKLYVFHNDVPLGLAFDLKKPNLEPLYPTVKVDGAAYVCMKKLDTFPSTLERQPKAYEGIEGDFEIIKAVDNGNSISTALWKLFKLYISKKSKAKGVYEMDFQVINTISAFLTKDKDGKYTLSPPITSLVGTHGEYAKAESFLMKVLRNFEDISLDGDTMRIKAKGNTF</sequence>
<dbReference type="OrthoDB" id="10070943at2759"/>
<gene>
    <name evidence="2" type="ORF">B4U79_16676</name>
</gene>
<evidence type="ECO:0000256" key="1">
    <source>
        <dbReference type="SAM" id="SignalP"/>
    </source>
</evidence>
<reference evidence="2 3" key="1">
    <citation type="journal article" date="2018" name="Gigascience">
        <title>Genomes of trombidid mites reveal novel predicted allergens and laterally-transferred genes associated with secondary metabolism.</title>
        <authorList>
            <person name="Dong X."/>
            <person name="Chaisiri K."/>
            <person name="Xia D."/>
            <person name="Armstrong S.D."/>
            <person name="Fang Y."/>
            <person name="Donnelly M.J."/>
            <person name="Kadowaki T."/>
            <person name="McGarry J.W."/>
            <person name="Darby A.C."/>
            <person name="Makepeace B.L."/>
        </authorList>
    </citation>
    <scope>NUCLEOTIDE SEQUENCE [LARGE SCALE GENOMIC DNA]</scope>
    <source>
        <strain evidence="2">UoL-WK</strain>
    </source>
</reference>
<dbReference type="Proteomes" id="UP000285301">
    <property type="component" value="Unassembled WGS sequence"/>
</dbReference>
<dbReference type="InterPro" id="IPR043136">
    <property type="entry name" value="B30.2/SPRY_sf"/>
</dbReference>
<keyword evidence="1" id="KW-0732">Signal</keyword>
<dbReference type="InterPro" id="IPR013320">
    <property type="entry name" value="ConA-like_dom_sf"/>
</dbReference>
<feature type="signal peptide" evidence="1">
    <location>
        <begin position="1"/>
        <end position="18"/>
    </location>
</feature>
<dbReference type="CDD" id="cd11709">
    <property type="entry name" value="SPRY"/>
    <property type="match status" value="1"/>
</dbReference>
<feature type="non-terminal residue" evidence="2">
    <location>
        <position position="304"/>
    </location>
</feature>
<name>A0A3S3RMA3_9ACAR</name>
<dbReference type="Gene3D" id="2.60.120.920">
    <property type="match status" value="1"/>
</dbReference>
<protein>
    <recommendedName>
        <fullName evidence="4">B30.2/SPRY domain-containing protein</fullName>
    </recommendedName>
</protein>
<evidence type="ECO:0000313" key="3">
    <source>
        <dbReference type="Proteomes" id="UP000285301"/>
    </source>
</evidence>
<organism evidence="2 3">
    <name type="scientific">Dinothrombium tinctorium</name>
    <dbReference type="NCBI Taxonomy" id="1965070"/>
    <lineage>
        <taxon>Eukaryota</taxon>
        <taxon>Metazoa</taxon>
        <taxon>Ecdysozoa</taxon>
        <taxon>Arthropoda</taxon>
        <taxon>Chelicerata</taxon>
        <taxon>Arachnida</taxon>
        <taxon>Acari</taxon>
        <taxon>Acariformes</taxon>
        <taxon>Trombidiformes</taxon>
        <taxon>Prostigmata</taxon>
        <taxon>Anystina</taxon>
        <taxon>Parasitengona</taxon>
        <taxon>Trombidioidea</taxon>
        <taxon>Trombidiidae</taxon>
        <taxon>Dinothrombium</taxon>
    </lineage>
</organism>
<dbReference type="SUPFAM" id="SSF49899">
    <property type="entry name" value="Concanavalin A-like lectins/glucanases"/>
    <property type="match status" value="1"/>
</dbReference>
<evidence type="ECO:0008006" key="4">
    <source>
        <dbReference type="Google" id="ProtNLM"/>
    </source>
</evidence>